<dbReference type="OMA" id="EPHEAWH"/>
<evidence type="ECO:0000256" key="1">
    <source>
        <dbReference type="ARBA" id="ARBA00023186"/>
    </source>
</evidence>
<dbReference type="EMBL" id="CP001141">
    <property type="protein sequence ID" value="ACI65198.1"/>
    <property type="molecule type" value="Genomic_DNA"/>
</dbReference>
<feature type="domain" description="Tubulin-folding cofactor D ARM repeats" evidence="3">
    <location>
        <begin position="351"/>
        <end position="592"/>
    </location>
</feature>
<dbReference type="OrthoDB" id="10253476at2759"/>
<dbReference type="InParanoid" id="B5Y3W4"/>
<dbReference type="GeneID" id="7204680"/>
<dbReference type="Pfam" id="PF25767">
    <property type="entry name" value="ARM_TBCD_2nd"/>
    <property type="match status" value="1"/>
</dbReference>
<dbReference type="GO" id="GO:0007021">
    <property type="term" value="P:tubulin complex assembly"/>
    <property type="evidence" value="ECO:0007669"/>
    <property type="project" value="InterPro"/>
</dbReference>
<dbReference type="GO" id="GO:0048487">
    <property type="term" value="F:beta-tubulin binding"/>
    <property type="evidence" value="ECO:0007669"/>
    <property type="project" value="InterPro"/>
</dbReference>
<dbReference type="Gene3D" id="1.25.10.10">
    <property type="entry name" value="Leucine-rich Repeat Variant"/>
    <property type="match status" value="2"/>
</dbReference>
<dbReference type="RefSeq" id="XP_002185728.1">
    <property type="nucleotide sequence ID" value="XM_002185692.1"/>
</dbReference>
<dbReference type="InterPro" id="IPR033162">
    <property type="entry name" value="TBCD"/>
</dbReference>
<dbReference type="GO" id="GO:0000226">
    <property type="term" value="P:microtubule cytoskeleton organization"/>
    <property type="evidence" value="ECO:0007669"/>
    <property type="project" value="TreeGrafter"/>
</dbReference>
<dbReference type="KEGG" id="pti:PHATR_46823"/>
<proteinExistence type="predicted"/>
<dbReference type="InterPro" id="IPR016024">
    <property type="entry name" value="ARM-type_fold"/>
</dbReference>
<dbReference type="AlphaFoldDB" id="B5Y3W4"/>
<dbReference type="Pfam" id="PF12612">
    <property type="entry name" value="TFCD_C"/>
    <property type="match status" value="1"/>
</dbReference>
<dbReference type="InterPro" id="IPR011989">
    <property type="entry name" value="ARM-like"/>
</dbReference>
<dbReference type="Pfam" id="PF23579">
    <property type="entry name" value="ARM_TBCD"/>
    <property type="match status" value="1"/>
</dbReference>
<dbReference type="STRING" id="556484.B5Y3W4"/>
<evidence type="ECO:0000259" key="2">
    <source>
        <dbReference type="Pfam" id="PF12612"/>
    </source>
</evidence>
<accession>B5Y3W4</accession>
<dbReference type="GO" id="GO:0005096">
    <property type="term" value="F:GTPase activator activity"/>
    <property type="evidence" value="ECO:0007669"/>
    <property type="project" value="InterPro"/>
</dbReference>
<organism evidence="4 5">
    <name type="scientific">Phaeodactylum tricornutum (strain CCAP 1055/1)</name>
    <dbReference type="NCBI Taxonomy" id="556484"/>
    <lineage>
        <taxon>Eukaryota</taxon>
        <taxon>Sar</taxon>
        <taxon>Stramenopiles</taxon>
        <taxon>Ochrophyta</taxon>
        <taxon>Bacillariophyta</taxon>
        <taxon>Bacillariophyceae</taxon>
        <taxon>Bacillariophycidae</taxon>
        <taxon>Naviculales</taxon>
        <taxon>Phaeodactylaceae</taxon>
        <taxon>Phaeodactylum</taxon>
    </lineage>
</organism>
<dbReference type="Proteomes" id="UP000000759">
    <property type="component" value="Chromosome 11"/>
</dbReference>
<gene>
    <name evidence="4" type="ORF">PHATR_46823</name>
</gene>
<dbReference type="eggNOG" id="KOG1943">
    <property type="taxonomic scope" value="Eukaryota"/>
</dbReference>
<sequence>MLRDCESFFFHSGNETGMVWHQTKRNDHGIPAKFASSKVVTSFLNQHDLWFGSCLVSKTTGMSSIEKKVRDDTAESETVLFAEETEAFALVKYIGQEGVDYDVPLKRLRSIFDKYLECPSLLDSVLEALTKRLAETAQNDLRTDQQDNYRTMRYALSALYALAKVRGRKIIQRFLPHAVDDVEPIWKALQQVLRWQAVKSDEVAPSKGPPIWESIYMLWNWMGVLSLVPFDCDILADKSLVQALMNSGKTSLQEAGPIRDAAATCLASWMSRPDLEAVEIPDFVRWSTDVIEAYSRQRSNVNLFRTLGVLQTCCAALKLSSVSRKRLLFHFQALWDPLLDLSQTIRDDFSLQKLLIKWWSRMSCAHLPPRVATWRYQRGKRSLLNNVRPIASAHDSTLLTSSLAHDEIEKDSIFLVPDEVEDALGRILEGLGHLSTIVRWSAAKGVGRVTERLPELCGEDVLDAVLEFFDDEENDRLWHGGCLALAELARRGLLLPARLGEVIPQVIRAIQFDLQSNHSSVGAHVRDAGCYTYWAFARAYSPEVMKPYLSSLSKAIVLTSLFDREVNCRRAASAAFQEAVGRQGAANFPNGIAILTVADYFSLGNRRHAYTSLAFQIAKMDGYTRPLIRHLQMVKLFHWDITIRKLSAETLGIMSAIDRDYVMLDVLPFLLEKSLDVKNLRIRHGATLGVAESLLGLSKTKAHEGLPEAILVDITLLVDEIEKKRLYRGRGGEIMRSAVCRLIECIAIAKLPLSVQEQVRLLDSIDASIPHPSESIQDNACCALQVLLVSYFPVGVNGPSQRLQRRIVDKFVNIISNETNPAATRGYVKAIGYLPAKLLAPNRSVLAGIIDCLRKAARYDSLVGGESDAESRRNSLQSLSSIASEVGIVDVSRQSENPQVSLGRNLLDTVFDCFFLGLEDYSIDRRGDVGSWSRVASMDAMVELLTKVAAIPNPTLFDQSVPYRVVSSIVKQLSEKIDSVRQKAGDCLTRVMLLSSIAVFVPCRAEIVEALGIEDENDHNWSDASFTFPRVVKLLSLNIEKGEDQRCGALYYTSVLSGLIVSAGGLTESVNKEASFVLIEFAKQCQGTRELEKLATCLMDLFEEHVGKGRFVLPLLKTLEKMLAYRVFDTLLLDPQTSHFATRCMDCLVREERSCRDVPRLLQLTKVIVALLPGVPDAVEHRGVALLCKLTSHPFPRVRSHTAEQFYLVLLENQGFGSSSNPKVLEIILTTPWGSELDNLFLSDKTKEVAEHLAVLRELEDLCTR</sequence>
<evidence type="ECO:0000313" key="4">
    <source>
        <dbReference type="EMBL" id="ACI65198.1"/>
    </source>
</evidence>
<dbReference type="InterPro" id="IPR022577">
    <property type="entry name" value="TBCD_C"/>
</dbReference>
<reference evidence="5" key="2">
    <citation type="submission" date="2008-08" db="EMBL/GenBank/DDBJ databases">
        <authorList>
            <consortium name="Diatom Consortium"/>
            <person name="Grigoriev I."/>
            <person name="Grimwood J."/>
            <person name="Kuo A."/>
            <person name="Otillar R.P."/>
            <person name="Salamov A."/>
            <person name="Detter J.C."/>
            <person name="Lindquist E."/>
            <person name="Shapiro H."/>
            <person name="Lucas S."/>
            <person name="Glavina del Rio T."/>
            <person name="Pitluck S."/>
            <person name="Rokhsar D."/>
            <person name="Bowler C."/>
        </authorList>
    </citation>
    <scope>GENOME REANNOTATION</scope>
    <source>
        <strain evidence="5">CCAP 1055/1</strain>
    </source>
</reference>
<feature type="domain" description="Tubulin-folding cofactor D C-terminal" evidence="2">
    <location>
        <begin position="964"/>
        <end position="1160"/>
    </location>
</feature>
<evidence type="ECO:0000259" key="3">
    <source>
        <dbReference type="Pfam" id="PF25767"/>
    </source>
</evidence>
<evidence type="ECO:0000313" key="5">
    <source>
        <dbReference type="Proteomes" id="UP000000759"/>
    </source>
</evidence>
<dbReference type="GO" id="GO:0007023">
    <property type="term" value="P:post-chaperonin tubulin folding pathway"/>
    <property type="evidence" value="ECO:0007669"/>
    <property type="project" value="InterPro"/>
</dbReference>
<dbReference type="PaxDb" id="2850-Phatr46823"/>
<dbReference type="PANTHER" id="PTHR12658:SF0">
    <property type="entry name" value="TUBULIN-SPECIFIC CHAPERONE D"/>
    <property type="match status" value="1"/>
</dbReference>
<dbReference type="SUPFAM" id="SSF48371">
    <property type="entry name" value="ARM repeat"/>
    <property type="match status" value="1"/>
</dbReference>
<dbReference type="PANTHER" id="PTHR12658">
    <property type="entry name" value="BETA-TUBULIN COFACTOR D"/>
    <property type="match status" value="1"/>
</dbReference>
<dbReference type="HOGENOM" id="CLU_003043_0_0_1"/>
<reference evidence="4 5" key="1">
    <citation type="journal article" date="2008" name="Nature">
        <title>The Phaeodactylum genome reveals the evolutionary history of diatom genomes.</title>
        <authorList>
            <person name="Bowler C."/>
            <person name="Allen A.E."/>
            <person name="Badger J.H."/>
            <person name="Grimwood J."/>
            <person name="Jabbari K."/>
            <person name="Kuo A."/>
            <person name="Maheswari U."/>
            <person name="Martens C."/>
            <person name="Maumus F."/>
            <person name="Otillar R.P."/>
            <person name="Rayko E."/>
            <person name="Salamov A."/>
            <person name="Vandepoele K."/>
            <person name="Beszteri B."/>
            <person name="Gruber A."/>
            <person name="Heijde M."/>
            <person name="Katinka M."/>
            <person name="Mock T."/>
            <person name="Valentin K."/>
            <person name="Verret F."/>
            <person name="Berges J.A."/>
            <person name="Brownlee C."/>
            <person name="Cadoret J.P."/>
            <person name="Chiovitti A."/>
            <person name="Choi C.J."/>
            <person name="Coesel S."/>
            <person name="De Martino A."/>
            <person name="Detter J.C."/>
            <person name="Durkin C."/>
            <person name="Falciatore A."/>
            <person name="Fournet J."/>
            <person name="Haruta M."/>
            <person name="Huysman M.J."/>
            <person name="Jenkins B.D."/>
            <person name="Jiroutova K."/>
            <person name="Jorgensen R.E."/>
            <person name="Joubert Y."/>
            <person name="Kaplan A."/>
            <person name="Kroger N."/>
            <person name="Kroth P.G."/>
            <person name="La Roche J."/>
            <person name="Lindquist E."/>
            <person name="Lommer M."/>
            <person name="Martin-Jezequel V."/>
            <person name="Lopez P.J."/>
            <person name="Lucas S."/>
            <person name="Mangogna M."/>
            <person name="McGinnis K."/>
            <person name="Medlin L.K."/>
            <person name="Montsant A."/>
            <person name="Oudot-Le Secq M.P."/>
            <person name="Napoli C."/>
            <person name="Obornik M."/>
            <person name="Parker M.S."/>
            <person name="Petit J.L."/>
            <person name="Porcel B.M."/>
            <person name="Poulsen N."/>
            <person name="Robison M."/>
            <person name="Rychlewski L."/>
            <person name="Rynearson T.A."/>
            <person name="Schmutz J."/>
            <person name="Shapiro H."/>
            <person name="Siaut M."/>
            <person name="Stanley M."/>
            <person name="Sussman M.R."/>
            <person name="Taylor A.R."/>
            <person name="Vardi A."/>
            <person name="von Dassow P."/>
            <person name="Vyverman W."/>
            <person name="Willis A."/>
            <person name="Wyrwicz L.S."/>
            <person name="Rokhsar D.S."/>
            <person name="Weissenbach J."/>
            <person name="Armbrust E.V."/>
            <person name="Green B.R."/>
            <person name="Van de Peer Y."/>
            <person name="Grigoriev I.V."/>
        </authorList>
    </citation>
    <scope>NUCLEOTIDE SEQUENCE [LARGE SCALE GENOMIC DNA]</scope>
    <source>
        <strain evidence="4 5">CCAP 1055/1</strain>
    </source>
</reference>
<evidence type="ECO:0008006" key="6">
    <source>
        <dbReference type="Google" id="ProtNLM"/>
    </source>
</evidence>
<dbReference type="InterPro" id="IPR058033">
    <property type="entry name" value="ARM_TBCD_2nd"/>
</dbReference>
<keyword evidence="5" id="KW-1185">Reference proteome</keyword>
<keyword evidence="1" id="KW-0143">Chaperone</keyword>
<name>B5Y3W4_PHATC</name>
<protein>
    <recommendedName>
        <fullName evidence="6">Tubulin-specific chaperone D</fullName>
    </recommendedName>
</protein>